<name>A0A2G9H2H5_9LAMI</name>
<keyword evidence="2" id="KW-1185">Reference proteome</keyword>
<dbReference type="Proteomes" id="UP000231279">
    <property type="component" value="Unassembled WGS sequence"/>
</dbReference>
<dbReference type="Pfam" id="PF22909">
    <property type="entry name" value="Caulimovir_coat_dom"/>
    <property type="match status" value="1"/>
</dbReference>
<organism evidence="1 2">
    <name type="scientific">Handroanthus impetiginosus</name>
    <dbReference type="NCBI Taxonomy" id="429701"/>
    <lineage>
        <taxon>Eukaryota</taxon>
        <taxon>Viridiplantae</taxon>
        <taxon>Streptophyta</taxon>
        <taxon>Embryophyta</taxon>
        <taxon>Tracheophyta</taxon>
        <taxon>Spermatophyta</taxon>
        <taxon>Magnoliopsida</taxon>
        <taxon>eudicotyledons</taxon>
        <taxon>Gunneridae</taxon>
        <taxon>Pentapetalae</taxon>
        <taxon>asterids</taxon>
        <taxon>lamiids</taxon>
        <taxon>Lamiales</taxon>
        <taxon>Bignoniaceae</taxon>
        <taxon>Crescentiina</taxon>
        <taxon>Tabebuia alliance</taxon>
        <taxon>Handroanthus</taxon>
    </lineage>
</organism>
<evidence type="ECO:0000313" key="1">
    <source>
        <dbReference type="EMBL" id="PIN11691.1"/>
    </source>
</evidence>
<dbReference type="AlphaFoldDB" id="A0A2G9H2H5"/>
<gene>
    <name evidence="1" type="ORF">CDL12_15700</name>
</gene>
<reference evidence="2" key="1">
    <citation type="journal article" date="2018" name="Gigascience">
        <title>Genome assembly of the Pink Ipe (Handroanthus impetiginosus, Bignoniaceae), a highly valued, ecologically keystone Neotropical timber forest tree.</title>
        <authorList>
            <person name="Silva-Junior O.B."/>
            <person name="Grattapaglia D."/>
            <person name="Novaes E."/>
            <person name="Collevatti R.G."/>
        </authorList>
    </citation>
    <scope>NUCLEOTIDE SEQUENCE [LARGE SCALE GENOMIC DNA]</scope>
    <source>
        <strain evidence="2">cv. UFG-1</strain>
    </source>
</reference>
<dbReference type="PANTHER" id="PTHR33054">
    <property type="entry name" value="CCHC-TYPE DOMAIN-CONTAINING PROTEIN"/>
    <property type="match status" value="1"/>
</dbReference>
<dbReference type="PANTHER" id="PTHR33054:SF9">
    <property type="entry name" value="CCHC-TYPE DOMAIN-CONTAINING PROTEIN"/>
    <property type="match status" value="1"/>
</dbReference>
<protein>
    <submittedName>
        <fullName evidence="1">Uncharacterized protein</fullName>
    </submittedName>
</protein>
<dbReference type="STRING" id="429701.A0A2G9H2H5"/>
<dbReference type="EMBL" id="NKXS01002891">
    <property type="protein sequence ID" value="PIN11691.1"/>
    <property type="molecule type" value="Genomic_DNA"/>
</dbReference>
<dbReference type="OrthoDB" id="1735266at2759"/>
<accession>A0A2G9H2H5</accession>
<evidence type="ECO:0000313" key="2">
    <source>
        <dbReference type="Proteomes" id="UP000231279"/>
    </source>
</evidence>
<proteinExistence type="predicted"/>
<sequence length="199" mass="22879">MAKETAKQRILSALSKDPITNEQKVVAVNALIYTIIAHFVGANELHNNRTQEQLINLCCPTLSYFYWYRDTFFSKVMTRPNCKEDFWKEKFLSGLPKLFAERMRNKLKVNYNITNPYSQLTYGDLVAEIVVEGINFCNDVKLNLSKKRKVAKKFLEIFVSKLVINQLGILKRKNSGSIIKEGIKKNIEEKGLEGYSIGC</sequence>
<comment type="caution">
    <text evidence="1">The sequence shown here is derived from an EMBL/GenBank/DDBJ whole genome shotgun (WGS) entry which is preliminary data.</text>
</comment>